<gene>
    <name evidence="1" type="ORF">USDA257_c48390</name>
</gene>
<dbReference type="eggNOG" id="ENOG502ZA9I">
    <property type="taxonomic scope" value="Bacteria"/>
</dbReference>
<evidence type="ECO:0000313" key="1">
    <source>
        <dbReference type="EMBL" id="AFL53374.1"/>
    </source>
</evidence>
<evidence type="ECO:0000313" key="2">
    <source>
        <dbReference type="Proteomes" id="UP000006180"/>
    </source>
</evidence>
<organism evidence="1 2">
    <name type="scientific">Sinorhizobium fredii (strain USDA 257)</name>
    <dbReference type="NCBI Taxonomy" id="1185652"/>
    <lineage>
        <taxon>Bacteria</taxon>
        <taxon>Pseudomonadati</taxon>
        <taxon>Pseudomonadota</taxon>
        <taxon>Alphaproteobacteria</taxon>
        <taxon>Hyphomicrobiales</taxon>
        <taxon>Rhizobiaceae</taxon>
        <taxon>Sinorhizobium/Ensifer group</taxon>
        <taxon>Sinorhizobium</taxon>
    </lineage>
</organism>
<reference evidence="1 2" key="1">
    <citation type="journal article" date="2012" name="J. Bacteriol.">
        <title>Complete genome sequence of the broad-host-range strain Sinorhizobium fredii USDA257.</title>
        <authorList>
            <person name="Schuldes J."/>
            <person name="Rodriguez Orbegoso M."/>
            <person name="Schmeisser C."/>
            <person name="Krishnan H.B."/>
            <person name="Daniel R."/>
            <person name="Streit W.R."/>
        </authorList>
    </citation>
    <scope>NUCLEOTIDE SEQUENCE [LARGE SCALE GENOMIC DNA]</scope>
    <source>
        <strain evidence="1 2">USDA 257</strain>
    </source>
</reference>
<name>I3XBW8_SINF2</name>
<dbReference type="PATRIC" id="fig|1185652.3.peg.5018"/>
<dbReference type="Proteomes" id="UP000006180">
    <property type="component" value="Chromosome"/>
</dbReference>
<dbReference type="AlphaFoldDB" id="I3XBW8"/>
<proteinExistence type="predicted"/>
<dbReference type="KEGG" id="sfd:USDA257_c48390"/>
<accession>I3XBW8</accession>
<protein>
    <submittedName>
        <fullName evidence="1">Uncharacterized protein</fullName>
    </submittedName>
</protein>
<dbReference type="EMBL" id="CP003563">
    <property type="protein sequence ID" value="AFL53374.1"/>
    <property type="molecule type" value="Genomic_DNA"/>
</dbReference>
<dbReference type="HOGENOM" id="CLU_1307965_0_0_5"/>
<sequence>MLCLQQHDVIDDLKEATHLGVMPKHDKNHIELLKTWVLAPAATLGSSVRMKGILLEIRARLPHATKKSLNLDGRELTLMMSTSEKAEFHAASAIVAKALVNIETLPVIPREIEDILTIKTSERHRWLADGRLPSAGTRTVKLRGRARKITFHVFDPRIVGDILDGGVVEDWREEDAAAAAENRRRAAYKAKLTRSLRNTTKGGSNSEAEHGDVASNLVGWEEFGRDGLLR</sequence>